<evidence type="ECO:0000313" key="1">
    <source>
        <dbReference type="EMBL" id="QPQ93223.1"/>
    </source>
</evidence>
<dbReference type="AlphaFoldDB" id="A0AAP9Y2G9"/>
<reference evidence="1 2" key="1">
    <citation type="submission" date="2020-12" db="EMBL/GenBank/DDBJ databases">
        <title>FDA dAtabase for Regulatory Grade micrObial Sequences (FDA-ARGOS): Supporting development and validation of Infectious Disease Dx tests.</title>
        <authorList>
            <person name="Minogue T."/>
            <person name="Wolcott M."/>
            <person name="Wasieloski L."/>
            <person name="Aguilar W."/>
            <person name="Moore D."/>
            <person name="Jaissle J."/>
            <person name="Tallon L."/>
            <person name="Sadzewicz L."/>
            <person name="Zhao X."/>
            <person name="Boylan J."/>
            <person name="Ott S."/>
            <person name="Bowen H."/>
            <person name="Vavikolanu K."/>
            <person name="Mehta A."/>
            <person name="Aluvathingal J."/>
            <person name="Nadendla S."/>
            <person name="Yan Y."/>
            <person name="Sichtig H."/>
        </authorList>
    </citation>
    <scope>NUCLEOTIDE SEQUENCE [LARGE SCALE GENOMIC DNA]</scope>
    <source>
        <strain evidence="1 2">FDAARGOS_949</strain>
    </source>
</reference>
<accession>A0AAP9Y2G9</accession>
<dbReference type="EMBL" id="CP065601">
    <property type="protein sequence ID" value="QPQ93223.1"/>
    <property type="molecule type" value="Genomic_DNA"/>
</dbReference>
<evidence type="ECO:0000313" key="2">
    <source>
        <dbReference type="Proteomes" id="UP000594892"/>
    </source>
</evidence>
<sequence length="94" mass="10530">MNLYLTTGKRDHLVICQPGKEFPTSDFLAENGNPITFTVQFIDGKAKDVPTNVGNYLIDKGVAQRSPIMTDLAMAKRLEVHDERVRTHIMLASQ</sequence>
<dbReference type="GeneID" id="45698303"/>
<dbReference type="RefSeq" id="WP_015876034.1">
    <property type="nucleotide sequence ID" value="NZ_CP033641.1"/>
</dbReference>
<dbReference type="Proteomes" id="UP000594892">
    <property type="component" value="Chromosome 2"/>
</dbReference>
<proteinExistence type="predicted"/>
<organism evidence="1 2">
    <name type="scientific">Burkholderia glumae</name>
    <name type="common">Pseudomonas glumae</name>
    <dbReference type="NCBI Taxonomy" id="337"/>
    <lineage>
        <taxon>Bacteria</taxon>
        <taxon>Pseudomonadati</taxon>
        <taxon>Pseudomonadota</taxon>
        <taxon>Betaproteobacteria</taxon>
        <taxon>Burkholderiales</taxon>
        <taxon>Burkholderiaceae</taxon>
        <taxon>Burkholderia</taxon>
    </lineage>
</organism>
<protein>
    <submittedName>
        <fullName evidence="1">Uncharacterized protein</fullName>
    </submittedName>
</protein>
<gene>
    <name evidence="1" type="ORF">I6H06_13155</name>
</gene>
<name>A0AAP9Y2G9_BURGL</name>